<evidence type="ECO:0000313" key="12">
    <source>
        <dbReference type="EMBL" id="QPJ66778.1"/>
    </source>
</evidence>
<dbReference type="PANTHER" id="PTHR32119:SF2">
    <property type="entry name" value="OROTIDINE 5'-PHOSPHATE DECARBOXYLASE"/>
    <property type="match status" value="1"/>
</dbReference>
<dbReference type="GO" id="GO:0044205">
    <property type="term" value="P:'de novo' UMP biosynthetic process"/>
    <property type="evidence" value="ECO:0007669"/>
    <property type="project" value="UniProtKB-UniRule"/>
</dbReference>
<dbReference type="GO" id="GO:0004590">
    <property type="term" value="F:orotidine-5'-phosphate decarboxylase activity"/>
    <property type="evidence" value="ECO:0007669"/>
    <property type="project" value="UniProtKB-UniRule"/>
</dbReference>
<dbReference type="EMBL" id="CP048620">
    <property type="protein sequence ID" value="QPJ66778.1"/>
    <property type="molecule type" value="Genomic_DNA"/>
</dbReference>
<organism evidence="12 13">
    <name type="scientific">Candidatus Nitrohelix vancouverensis</name>
    <dbReference type="NCBI Taxonomy" id="2705534"/>
    <lineage>
        <taxon>Bacteria</taxon>
        <taxon>Pseudomonadati</taxon>
        <taxon>Nitrospinota/Tectimicrobiota group</taxon>
        <taxon>Nitrospinota</taxon>
        <taxon>Nitrospinia</taxon>
        <taxon>Nitrospinales</taxon>
        <taxon>Nitrospinaceae</taxon>
        <taxon>Candidatus Nitrohelix</taxon>
    </lineage>
</organism>
<keyword evidence="3 7" id="KW-0210">Decarboxylase</keyword>
<protein>
    <recommendedName>
        <fullName evidence="7">Orotidine 5'-phosphate decarboxylase</fullName>
        <ecNumber evidence="7">4.1.1.23</ecNumber>
    </recommendedName>
    <alternativeName>
        <fullName evidence="7">OMP decarboxylase</fullName>
        <shortName evidence="7">OMPDCase</shortName>
        <shortName evidence="7">OMPdecase</shortName>
    </alternativeName>
</protein>
<dbReference type="PROSITE" id="PS00156">
    <property type="entry name" value="OMPDECASE"/>
    <property type="match status" value="1"/>
</dbReference>
<dbReference type="HAMAP" id="MF_01200_B">
    <property type="entry name" value="OMPdecase_type1_B"/>
    <property type="match status" value="1"/>
</dbReference>
<feature type="active site" description="For OMPdecase activity" evidence="8">
    <location>
        <position position="73"/>
    </location>
</feature>
<feature type="binding site" evidence="7 9">
    <location>
        <position position="198"/>
    </location>
    <ligand>
        <name>substrate</name>
    </ligand>
</feature>
<evidence type="ECO:0000256" key="6">
    <source>
        <dbReference type="ARBA" id="ARBA00049157"/>
    </source>
</evidence>
<dbReference type="NCBIfam" id="NF001273">
    <property type="entry name" value="PRK00230.1"/>
    <property type="match status" value="1"/>
</dbReference>
<dbReference type="EC" id="4.1.1.23" evidence="7"/>
<evidence type="ECO:0000259" key="11">
    <source>
        <dbReference type="SMART" id="SM00934"/>
    </source>
</evidence>
<sequence length="244" mass="25923">MDTAVLTAARKQLIFALDVPDRKEAARFARELNGRVGCFKVGLELFIKEGPEVLKAVSGEADADIFLDLKLHDIPATVQGALRSASALGARYITLHASGGKAMLEMSRRAVDEGLEVLAVTVLTSMSPADLQDQGYPSETTISDLVCRRAELARSAGCSGIVCSGEEAAMVRKLCGAIFKIVTPGIRPAWSLVEGDDQSRIVTPGQAVERGADMIVVGRPIRSAEDPGEAADRIVRELAGFDAD</sequence>
<dbReference type="InterPro" id="IPR047596">
    <property type="entry name" value="OMPdecase_bac"/>
</dbReference>
<feature type="binding site" evidence="7 9">
    <location>
        <position position="18"/>
    </location>
    <ligand>
        <name>substrate</name>
    </ligand>
</feature>
<dbReference type="UniPathway" id="UPA00070">
    <property type="reaction ID" value="UER00120"/>
</dbReference>
<keyword evidence="5 7" id="KW-0456">Lyase</keyword>
<accession>A0A7T0C5A7</accession>
<comment type="pathway">
    <text evidence="2 7 10">Pyrimidine metabolism; UMP biosynthesis via de novo pathway; UMP from orotate: step 2/2.</text>
</comment>
<dbReference type="CDD" id="cd04725">
    <property type="entry name" value="OMP_decarboxylase_like"/>
    <property type="match status" value="1"/>
</dbReference>
<evidence type="ECO:0000256" key="8">
    <source>
        <dbReference type="PIRSR" id="PIRSR614732-1"/>
    </source>
</evidence>
<feature type="domain" description="Orotidine 5'-phosphate decarboxylase" evidence="11">
    <location>
        <begin position="12"/>
        <end position="234"/>
    </location>
</feature>
<comment type="subunit">
    <text evidence="7">Homodimer.</text>
</comment>
<evidence type="ECO:0000256" key="3">
    <source>
        <dbReference type="ARBA" id="ARBA00022793"/>
    </source>
</evidence>
<dbReference type="SUPFAM" id="SSF51366">
    <property type="entry name" value="Ribulose-phoshate binding barrel"/>
    <property type="match status" value="1"/>
</dbReference>
<dbReference type="InterPro" id="IPR014732">
    <property type="entry name" value="OMPdecase"/>
</dbReference>
<dbReference type="Gene3D" id="3.20.20.70">
    <property type="entry name" value="Aldolase class I"/>
    <property type="match status" value="1"/>
</dbReference>
<dbReference type="SMART" id="SM00934">
    <property type="entry name" value="OMPdecase"/>
    <property type="match status" value="1"/>
</dbReference>
<dbReference type="GO" id="GO:0005829">
    <property type="term" value="C:cytosol"/>
    <property type="evidence" value="ECO:0007669"/>
    <property type="project" value="TreeGrafter"/>
</dbReference>
<comment type="function">
    <text evidence="1 7">Catalyzes the decarboxylation of orotidine 5'-monophosphate (OMP) to uridine 5'-monophosphate (UMP).</text>
</comment>
<dbReference type="NCBIfam" id="TIGR01740">
    <property type="entry name" value="pyrF"/>
    <property type="match status" value="1"/>
</dbReference>
<dbReference type="KEGG" id="nva:G3M78_05580"/>
<evidence type="ECO:0000256" key="10">
    <source>
        <dbReference type="RuleBase" id="RU000512"/>
    </source>
</evidence>
<feature type="binding site" evidence="7 9">
    <location>
        <position position="218"/>
    </location>
    <ligand>
        <name>substrate</name>
    </ligand>
</feature>
<evidence type="ECO:0000256" key="5">
    <source>
        <dbReference type="ARBA" id="ARBA00023239"/>
    </source>
</evidence>
<dbReference type="Proteomes" id="UP000594464">
    <property type="component" value="Chromosome"/>
</dbReference>
<dbReference type="InterPro" id="IPR018089">
    <property type="entry name" value="OMPdecase_AS"/>
</dbReference>
<gene>
    <name evidence="7 12" type="primary">pyrF</name>
    <name evidence="12" type="ORF">G3M78_05580</name>
</gene>
<evidence type="ECO:0000256" key="9">
    <source>
        <dbReference type="PIRSR" id="PIRSR614732-2"/>
    </source>
</evidence>
<comment type="catalytic activity">
    <reaction evidence="6 7 10">
        <text>orotidine 5'-phosphate + H(+) = UMP + CO2</text>
        <dbReference type="Rhea" id="RHEA:11596"/>
        <dbReference type="ChEBI" id="CHEBI:15378"/>
        <dbReference type="ChEBI" id="CHEBI:16526"/>
        <dbReference type="ChEBI" id="CHEBI:57538"/>
        <dbReference type="ChEBI" id="CHEBI:57865"/>
        <dbReference type="EC" id="4.1.1.23"/>
    </reaction>
</comment>
<evidence type="ECO:0000313" key="13">
    <source>
        <dbReference type="Proteomes" id="UP000594464"/>
    </source>
</evidence>
<comment type="similarity">
    <text evidence="7">Belongs to the OMP decarboxylase family. Type 1 subfamily.</text>
</comment>
<feature type="binding site" evidence="7 9">
    <location>
        <position position="40"/>
    </location>
    <ligand>
        <name>substrate</name>
    </ligand>
</feature>
<evidence type="ECO:0000256" key="4">
    <source>
        <dbReference type="ARBA" id="ARBA00022975"/>
    </source>
</evidence>
<evidence type="ECO:0000256" key="7">
    <source>
        <dbReference type="HAMAP-Rule" id="MF_01200"/>
    </source>
</evidence>
<dbReference type="PANTHER" id="PTHR32119">
    <property type="entry name" value="OROTIDINE 5'-PHOSPHATE DECARBOXYLASE"/>
    <property type="match status" value="1"/>
</dbReference>
<dbReference type="Pfam" id="PF00215">
    <property type="entry name" value="OMPdecase"/>
    <property type="match status" value="1"/>
</dbReference>
<feature type="active site" description="For OMPdecase activity" evidence="8">
    <location>
        <position position="70"/>
    </location>
</feature>
<dbReference type="InterPro" id="IPR013785">
    <property type="entry name" value="Aldolase_TIM"/>
</dbReference>
<name>A0A7T0C5A7_9BACT</name>
<evidence type="ECO:0000256" key="2">
    <source>
        <dbReference type="ARBA" id="ARBA00004861"/>
    </source>
</evidence>
<feature type="binding site" evidence="7">
    <location>
        <begin position="68"/>
        <end position="77"/>
    </location>
    <ligand>
        <name>substrate</name>
    </ligand>
</feature>
<evidence type="ECO:0000256" key="1">
    <source>
        <dbReference type="ARBA" id="ARBA00002356"/>
    </source>
</evidence>
<reference evidence="13" key="1">
    <citation type="submission" date="2020-02" db="EMBL/GenBank/DDBJ databases">
        <title>Genomic and physiological characterization of two novel Nitrospinaceae genera.</title>
        <authorList>
            <person name="Mueller A.J."/>
            <person name="Jung M.-Y."/>
            <person name="Strachan C.R."/>
            <person name="Herbold C.W."/>
            <person name="Kirkegaard R.H."/>
            <person name="Daims H."/>
        </authorList>
    </citation>
    <scope>NUCLEOTIDE SEQUENCE [LARGE SCALE GENOMIC DNA]</scope>
</reference>
<dbReference type="InterPro" id="IPR001754">
    <property type="entry name" value="OMPdeCOase_dom"/>
</dbReference>
<dbReference type="InterPro" id="IPR011060">
    <property type="entry name" value="RibuloseP-bd_barrel"/>
</dbReference>
<proteinExistence type="inferred from homology"/>
<dbReference type="GO" id="GO:0006207">
    <property type="term" value="P:'de novo' pyrimidine nucleobase biosynthetic process"/>
    <property type="evidence" value="ECO:0007669"/>
    <property type="project" value="InterPro"/>
</dbReference>
<feature type="binding site" evidence="7 9">
    <location>
        <position position="219"/>
    </location>
    <ligand>
        <name>substrate</name>
    </ligand>
</feature>
<feature type="active site" description="For OMPdecase activity" evidence="8">
    <location>
        <position position="68"/>
    </location>
</feature>
<keyword evidence="4 7" id="KW-0665">Pyrimidine biosynthesis</keyword>
<feature type="binding site" evidence="7 9">
    <location>
        <position position="124"/>
    </location>
    <ligand>
        <name>substrate</name>
    </ligand>
</feature>
<feature type="binding site" evidence="7 9">
    <location>
        <position position="187"/>
    </location>
    <ligand>
        <name>substrate</name>
    </ligand>
</feature>
<feature type="active site" description="Proton donor" evidence="7">
    <location>
        <position position="70"/>
    </location>
</feature>
<dbReference type="AlphaFoldDB" id="A0A7T0C5A7"/>